<dbReference type="PROSITE" id="PS00160">
    <property type="entry name" value="ALDOLASE_KDPG_KHG_2"/>
    <property type="match status" value="1"/>
</dbReference>
<dbReference type="OrthoDB" id="9805177at2"/>
<dbReference type="AlphaFoldDB" id="U4KHS2"/>
<dbReference type="GO" id="GO:0008675">
    <property type="term" value="F:2-dehydro-3-deoxy-phosphogluconate aldolase activity"/>
    <property type="evidence" value="ECO:0007669"/>
    <property type="project" value="UniProtKB-EC"/>
</dbReference>
<dbReference type="Pfam" id="PF01081">
    <property type="entry name" value="Aldolase"/>
    <property type="match status" value="1"/>
</dbReference>
<dbReference type="KEGG" id="vni:VIBNI_B1783"/>
<evidence type="ECO:0000256" key="2">
    <source>
        <dbReference type="ARBA" id="ARBA00004736"/>
    </source>
</evidence>
<dbReference type="Proteomes" id="UP000016895">
    <property type="component" value="Chromosome 2"/>
</dbReference>
<dbReference type="Gene3D" id="3.20.20.70">
    <property type="entry name" value="Aldolase class I"/>
    <property type="match status" value="1"/>
</dbReference>
<comment type="catalytic activity">
    <reaction evidence="1">
        <text>2-dehydro-3-deoxy-6-phospho-D-gluconate = D-glyceraldehyde 3-phosphate + pyruvate</text>
        <dbReference type="Rhea" id="RHEA:17089"/>
        <dbReference type="ChEBI" id="CHEBI:15361"/>
        <dbReference type="ChEBI" id="CHEBI:57569"/>
        <dbReference type="ChEBI" id="CHEBI:59776"/>
        <dbReference type="EC" id="4.1.2.14"/>
    </reaction>
</comment>
<dbReference type="NCBIfam" id="TIGR01182">
    <property type="entry name" value="eda"/>
    <property type="match status" value="1"/>
</dbReference>
<dbReference type="EMBL" id="FO203527">
    <property type="protein sequence ID" value="CCO61509.1"/>
    <property type="molecule type" value="Genomic_DNA"/>
</dbReference>
<dbReference type="InterPro" id="IPR031337">
    <property type="entry name" value="KDPG/KHG_AS_1"/>
</dbReference>
<proteinExistence type="inferred from homology"/>
<dbReference type="eggNOG" id="COG0800">
    <property type="taxonomic scope" value="Bacteria"/>
</dbReference>
<evidence type="ECO:0000313" key="10">
    <source>
        <dbReference type="Proteomes" id="UP000016895"/>
    </source>
</evidence>
<dbReference type="PANTHER" id="PTHR30246">
    <property type="entry name" value="2-KETO-3-DEOXY-6-PHOSPHOGLUCONATE ALDOLASE"/>
    <property type="match status" value="1"/>
</dbReference>
<accession>U4KHS2</accession>
<keyword evidence="6 9" id="KW-0456">Lyase</keyword>
<name>U4KHS2_9VIBR</name>
<keyword evidence="7" id="KW-0704">Schiff base</keyword>
<reference evidence="9 10" key="1">
    <citation type="journal article" date="2013" name="ISME J.">
        <title>Comparative genomics of pathogenic lineages of Vibrio nigripulchritudo identifies virulence-associated traits.</title>
        <authorList>
            <person name="Goudenege D."/>
            <person name="Labreuche Y."/>
            <person name="Krin E."/>
            <person name="Ansquer D."/>
            <person name="Mangenot S."/>
            <person name="Calteau A."/>
            <person name="Medigue C."/>
            <person name="Mazel D."/>
            <person name="Polz M.F."/>
            <person name="Le Roux F."/>
        </authorList>
    </citation>
    <scope>NUCLEOTIDE SEQUENCE [LARGE SCALE GENOMIC DNA]</scope>
    <source>
        <strain evidence="10">SnF1</strain>
    </source>
</reference>
<sequence>MSQDVFQTLAQHKVVPVISITSLEQAEPLANALMDNGLPVAEITFRTEMAAEAIAIMVKAQPELCVGAGTLIKTEQVDAAIAAGAKFGVAPGFNPTVTNYCKSKDFAFIPGVNSPSQIEIALESGFSLLKFFPAEASGGIPMLKALLAPYGDVSFMPTGGVNIGNVKDYLSIDRVVCCGGTWLASSDLMEQGKWDEIGNRIRAAVSSVSG</sequence>
<evidence type="ECO:0000256" key="3">
    <source>
        <dbReference type="ARBA" id="ARBA00006906"/>
    </source>
</evidence>
<dbReference type="SUPFAM" id="SSF51569">
    <property type="entry name" value="Aldolase"/>
    <property type="match status" value="1"/>
</dbReference>
<comment type="similarity">
    <text evidence="3">Belongs to the KHG/KDPG aldolase family.</text>
</comment>
<dbReference type="InterPro" id="IPR013785">
    <property type="entry name" value="Aldolase_TIM"/>
</dbReference>
<dbReference type="NCBIfam" id="NF004325">
    <property type="entry name" value="PRK05718.1"/>
    <property type="match status" value="1"/>
</dbReference>
<dbReference type="PANTHER" id="PTHR30246:SF1">
    <property type="entry name" value="2-DEHYDRO-3-DEOXY-6-PHOSPHOGALACTONATE ALDOLASE-RELATED"/>
    <property type="match status" value="1"/>
</dbReference>
<keyword evidence="10" id="KW-1185">Reference proteome</keyword>
<gene>
    <name evidence="9" type="primary">eda</name>
    <name evidence="9" type="ORF">VIBNI_B1783</name>
</gene>
<evidence type="ECO:0000256" key="5">
    <source>
        <dbReference type="ARBA" id="ARBA00013063"/>
    </source>
</evidence>
<organism evidence="9 10">
    <name type="scientific">Vibrio nigripulchritudo</name>
    <dbReference type="NCBI Taxonomy" id="28173"/>
    <lineage>
        <taxon>Bacteria</taxon>
        <taxon>Pseudomonadati</taxon>
        <taxon>Pseudomonadota</taxon>
        <taxon>Gammaproteobacteria</taxon>
        <taxon>Vibrionales</taxon>
        <taxon>Vibrionaceae</taxon>
        <taxon>Vibrio</taxon>
    </lineage>
</organism>
<evidence type="ECO:0000256" key="4">
    <source>
        <dbReference type="ARBA" id="ARBA00011233"/>
    </source>
</evidence>
<comment type="subunit">
    <text evidence="4">Homotrimer.</text>
</comment>
<evidence type="ECO:0000313" key="9">
    <source>
        <dbReference type="EMBL" id="CCO61509.1"/>
    </source>
</evidence>
<dbReference type="InterPro" id="IPR000887">
    <property type="entry name" value="Aldlse_KDPG_KHG"/>
</dbReference>
<evidence type="ECO:0000256" key="6">
    <source>
        <dbReference type="ARBA" id="ARBA00023239"/>
    </source>
</evidence>
<keyword evidence="8" id="KW-0119">Carbohydrate metabolism</keyword>
<evidence type="ECO:0000256" key="8">
    <source>
        <dbReference type="ARBA" id="ARBA00023277"/>
    </source>
</evidence>
<dbReference type="PROSITE" id="PS00159">
    <property type="entry name" value="ALDOLASE_KDPG_KHG_1"/>
    <property type="match status" value="1"/>
</dbReference>
<dbReference type="CDD" id="cd00452">
    <property type="entry name" value="KDPG_aldolase"/>
    <property type="match status" value="1"/>
</dbReference>
<evidence type="ECO:0000256" key="1">
    <source>
        <dbReference type="ARBA" id="ARBA00000654"/>
    </source>
</evidence>
<dbReference type="RefSeq" id="WP_022561922.1">
    <property type="nucleotide sequence ID" value="NC_022543.1"/>
</dbReference>
<dbReference type="InterPro" id="IPR031338">
    <property type="entry name" value="KDPG/KHG_AS_2"/>
</dbReference>
<dbReference type="STRING" id="28173.VIBNI_B1783"/>
<dbReference type="PATRIC" id="fig|1260221.3.peg.5364"/>
<protein>
    <recommendedName>
        <fullName evidence="5">2-dehydro-3-deoxy-phosphogluconate aldolase</fullName>
        <ecNumber evidence="5">4.1.2.14</ecNumber>
    </recommendedName>
</protein>
<dbReference type="EC" id="4.1.2.14" evidence="5"/>
<evidence type="ECO:0000256" key="7">
    <source>
        <dbReference type="ARBA" id="ARBA00023270"/>
    </source>
</evidence>
<comment type="pathway">
    <text evidence="2">Carbohydrate acid metabolism; 2-dehydro-3-deoxy-D-gluconate degradation; D-glyceraldehyde 3-phosphate and pyruvate from 2-dehydro-3-deoxy-D-gluconate: step 2/2.</text>
</comment>